<dbReference type="CDD" id="cd23763">
    <property type="entry name" value="ASKHA_ATPase_ROK"/>
    <property type="match status" value="1"/>
</dbReference>
<dbReference type="SUPFAM" id="SSF53067">
    <property type="entry name" value="Actin-like ATPase domain"/>
    <property type="match status" value="1"/>
</dbReference>
<evidence type="ECO:0000313" key="2">
    <source>
        <dbReference type="EMBL" id="MFD2182753.1"/>
    </source>
</evidence>
<dbReference type="RefSeq" id="WP_378477927.1">
    <property type="nucleotide sequence ID" value="NZ_JBHUIW010000011.1"/>
</dbReference>
<dbReference type="Gene3D" id="3.30.420.40">
    <property type="match status" value="2"/>
</dbReference>
<evidence type="ECO:0000256" key="1">
    <source>
        <dbReference type="ARBA" id="ARBA00006479"/>
    </source>
</evidence>
<evidence type="ECO:0000313" key="3">
    <source>
        <dbReference type="Proteomes" id="UP001597314"/>
    </source>
</evidence>
<comment type="similarity">
    <text evidence="1">Belongs to the ROK (NagC/XylR) family.</text>
</comment>
<comment type="caution">
    <text evidence="2">The sequence shown here is derived from an EMBL/GenBank/DDBJ whole genome shotgun (WGS) entry which is preliminary data.</text>
</comment>
<reference evidence="3" key="1">
    <citation type="journal article" date="2019" name="Int. J. Syst. Evol. Microbiol.">
        <title>The Global Catalogue of Microorganisms (GCM) 10K type strain sequencing project: providing services to taxonomists for standard genome sequencing and annotation.</title>
        <authorList>
            <consortium name="The Broad Institute Genomics Platform"/>
            <consortium name="The Broad Institute Genome Sequencing Center for Infectious Disease"/>
            <person name="Wu L."/>
            <person name="Ma J."/>
        </authorList>
    </citation>
    <scope>NUCLEOTIDE SEQUENCE [LARGE SCALE GENOMIC DNA]</scope>
    <source>
        <strain evidence="3">CGMCC 1.6774</strain>
    </source>
</reference>
<organism evidence="2 3">
    <name type="scientific">Rhodoplanes azumiensis</name>
    <dbReference type="NCBI Taxonomy" id="1897628"/>
    <lineage>
        <taxon>Bacteria</taxon>
        <taxon>Pseudomonadati</taxon>
        <taxon>Pseudomonadota</taxon>
        <taxon>Alphaproteobacteria</taxon>
        <taxon>Hyphomicrobiales</taxon>
        <taxon>Nitrobacteraceae</taxon>
        <taxon>Rhodoplanes</taxon>
    </lineage>
</organism>
<sequence length="353" mass="38506">MPDTTTTRPSIAPHGAAQLPRVVLDSYNEELADDDGFLGDRASRRAFRAIVERWRKPLRDLGEDPFGDAPSDKLSKKALDDQLAAGDPEAAGIVHSAIEEFAQELAAVTRRFLAVKAWRDTERIVVGGGFRNSRVGELAIGRAAVLLKAEKIKIDFDMIRHDPDEAGLVGVAHLAPTWIFEGHDALLAVDIGGTNIRAGVVKPNLKKANDLSKAAVDRFELWRHGDEKPGRTEAVDRLIDMLKRLIDRADKDGLRLAPFVGIGCPGMIEADGSIDRGARNLPGKWESPRFNLAAALHKAIPKIGDHETAILMHNDAVVQGLSQTPFMQDVDRWGVFTVGTGLGNARFTNREGD</sequence>
<name>A0ABW5AII2_9BRAD</name>
<dbReference type="PANTHER" id="PTHR18964">
    <property type="entry name" value="ROK (REPRESSOR, ORF, KINASE) FAMILY"/>
    <property type="match status" value="1"/>
</dbReference>
<dbReference type="PANTHER" id="PTHR18964:SF149">
    <property type="entry name" value="BIFUNCTIONAL UDP-N-ACETYLGLUCOSAMINE 2-EPIMERASE_N-ACETYLMANNOSAMINE KINASE"/>
    <property type="match status" value="1"/>
</dbReference>
<accession>A0ABW5AII2</accession>
<proteinExistence type="inferred from homology"/>
<gene>
    <name evidence="2" type="ORF">ACFSOX_11360</name>
</gene>
<dbReference type="InterPro" id="IPR043129">
    <property type="entry name" value="ATPase_NBD"/>
</dbReference>
<dbReference type="EMBL" id="JBHUIW010000011">
    <property type="protein sequence ID" value="MFD2182753.1"/>
    <property type="molecule type" value="Genomic_DNA"/>
</dbReference>
<dbReference type="Proteomes" id="UP001597314">
    <property type="component" value="Unassembled WGS sequence"/>
</dbReference>
<dbReference type="InterPro" id="IPR000600">
    <property type="entry name" value="ROK"/>
</dbReference>
<dbReference type="Pfam" id="PF00480">
    <property type="entry name" value="ROK"/>
    <property type="match status" value="1"/>
</dbReference>
<protein>
    <submittedName>
        <fullName evidence="2">ROK family protein</fullName>
    </submittedName>
</protein>
<keyword evidence="3" id="KW-1185">Reference proteome</keyword>